<keyword evidence="3" id="KW-1185">Reference proteome</keyword>
<evidence type="ECO:0000313" key="3">
    <source>
        <dbReference type="Proteomes" id="UP000596742"/>
    </source>
</evidence>
<keyword evidence="1" id="KW-0732">Signal</keyword>
<reference evidence="2" key="1">
    <citation type="submission" date="2018-11" db="EMBL/GenBank/DDBJ databases">
        <authorList>
            <person name="Alioto T."/>
            <person name="Alioto T."/>
        </authorList>
    </citation>
    <scope>NUCLEOTIDE SEQUENCE</scope>
</reference>
<evidence type="ECO:0000313" key="2">
    <source>
        <dbReference type="EMBL" id="VDI31542.1"/>
    </source>
</evidence>
<evidence type="ECO:0000256" key="1">
    <source>
        <dbReference type="SAM" id="SignalP"/>
    </source>
</evidence>
<gene>
    <name evidence="2" type="ORF">MGAL_10B017319</name>
</gene>
<accession>A0A8B6E9Y4</accession>
<proteinExistence type="predicted"/>
<dbReference type="EMBL" id="UYJE01004804">
    <property type="protein sequence ID" value="VDI31542.1"/>
    <property type="molecule type" value="Genomic_DNA"/>
</dbReference>
<organism evidence="2 3">
    <name type="scientific">Mytilus galloprovincialis</name>
    <name type="common">Mediterranean mussel</name>
    <dbReference type="NCBI Taxonomy" id="29158"/>
    <lineage>
        <taxon>Eukaryota</taxon>
        <taxon>Metazoa</taxon>
        <taxon>Spiralia</taxon>
        <taxon>Lophotrochozoa</taxon>
        <taxon>Mollusca</taxon>
        <taxon>Bivalvia</taxon>
        <taxon>Autobranchia</taxon>
        <taxon>Pteriomorphia</taxon>
        <taxon>Mytilida</taxon>
        <taxon>Mytiloidea</taxon>
        <taxon>Mytilidae</taxon>
        <taxon>Mytilinae</taxon>
        <taxon>Mytilus</taxon>
    </lineage>
</organism>
<feature type="signal peptide" evidence="1">
    <location>
        <begin position="1"/>
        <end position="20"/>
    </location>
</feature>
<dbReference type="AlphaFoldDB" id="A0A8B6E9Y4"/>
<dbReference type="Proteomes" id="UP000596742">
    <property type="component" value="Unassembled WGS sequence"/>
</dbReference>
<feature type="chain" id="PRO_5032630329" evidence="1">
    <location>
        <begin position="21"/>
        <end position="101"/>
    </location>
</feature>
<comment type="caution">
    <text evidence="2">The sequence shown here is derived from an EMBL/GenBank/DDBJ whole genome shotgun (WGS) entry which is preliminary data.</text>
</comment>
<name>A0A8B6E9Y4_MYTGA</name>
<dbReference type="PROSITE" id="PS51257">
    <property type="entry name" value="PROKAR_LIPOPROTEIN"/>
    <property type="match status" value="1"/>
</dbReference>
<sequence>MDQTKLHPLLIIILISCVQSIIWSQESDTNSTVEVSLLDNQQMPLVALFDTTKLNHVLKDFILQTVNEASDQRIPIIKTAVIEHIGYEPGRIRKDQNLQHH</sequence>
<protein>
    <submittedName>
        <fullName evidence="2">Uncharacterized protein</fullName>
    </submittedName>
</protein>